<proteinExistence type="predicted"/>
<sequence>MGRVNKRSSSQTSYAVEFPAAGGARAAPHPRSMEMLFRFLPKKRCETGIEIESKTEIEIELRGPFVSISLSVCPRYRRNGQTDHDGKRRGRRAYWAPFGKSEAKPESGLDREEIKDEERDLNYEGYIDKGKIHMYGIESNSREAPPTLYIQTKAPFGVAYVSGEGSTV</sequence>
<feature type="compositionally biased region" description="Basic and acidic residues" evidence="1">
    <location>
        <begin position="101"/>
        <end position="115"/>
    </location>
</feature>
<dbReference type="Proteomes" id="UP000299102">
    <property type="component" value="Unassembled WGS sequence"/>
</dbReference>
<reference evidence="2 3" key="1">
    <citation type="journal article" date="2019" name="Commun. Biol.">
        <title>The bagworm genome reveals a unique fibroin gene that provides high tensile strength.</title>
        <authorList>
            <person name="Kono N."/>
            <person name="Nakamura H."/>
            <person name="Ohtoshi R."/>
            <person name="Tomita M."/>
            <person name="Numata K."/>
            <person name="Arakawa K."/>
        </authorList>
    </citation>
    <scope>NUCLEOTIDE SEQUENCE [LARGE SCALE GENOMIC DNA]</scope>
</reference>
<evidence type="ECO:0000313" key="2">
    <source>
        <dbReference type="EMBL" id="GBP76645.1"/>
    </source>
</evidence>
<comment type="caution">
    <text evidence="2">The sequence shown here is derived from an EMBL/GenBank/DDBJ whole genome shotgun (WGS) entry which is preliminary data.</text>
</comment>
<keyword evidence="3" id="KW-1185">Reference proteome</keyword>
<accession>A0A4C1YQL0</accession>
<feature type="region of interest" description="Disordered" evidence="1">
    <location>
        <begin position="76"/>
        <end position="115"/>
    </location>
</feature>
<gene>
    <name evidence="2" type="ORF">EVAR_54606_1</name>
</gene>
<evidence type="ECO:0000313" key="3">
    <source>
        <dbReference type="Proteomes" id="UP000299102"/>
    </source>
</evidence>
<dbReference type="EMBL" id="BGZK01001296">
    <property type="protein sequence ID" value="GBP76645.1"/>
    <property type="molecule type" value="Genomic_DNA"/>
</dbReference>
<organism evidence="2 3">
    <name type="scientific">Eumeta variegata</name>
    <name type="common">Bagworm moth</name>
    <name type="synonym">Eumeta japonica</name>
    <dbReference type="NCBI Taxonomy" id="151549"/>
    <lineage>
        <taxon>Eukaryota</taxon>
        <taxon>Metazoa</taxon>
        <taxon>Ecdysozoa</taxon>
        <taxon>Arthropoda</taxon>
        <taxon>Hexapoda</taxon>
        <taxon>Insecta</taxon>
        <taxon>Pterygota</taxon>
        <taxon>Neoptera</taxon>
        <taxon>Endopterygota</taxon>
        <taxon>Lepidoptera</taxon>
        <taxon>Glossata</taxon>
        <taxon>Ditrysia</taxon>
        <taxon>Tineoidea</taxon>
        <taxon>Psychidae</taxon>
        <taxon>Oiketicinae</taxon>
        <taxon>Eumeta</taxon>
    </lineage>
</organism>
<evidence type="ECO:0000256" key="1">
    <source>
        <dbReference type="SAM" id="MobiDB-lite"/>
    </source>
</evidence>
<feature type="region of interest" description="Disordered" evidence="1">
    <location>
        <begin position="1"/>
        <end position="27"/>
    </location>
</feature>
<name>A0A4C1YQL0_EUMVA</name>
<protein>
    <submittedName>
        <fullName evidence="2">Uncharacterized protein</fullName>
    </submittedName>
</protein>
<dbReference type="AlphaFoldDB" id="A0A4C1YQL0"/>